<dbReference type="Pfam" id="PF00072">
    <property type="entry name" value="Response_reg"/>
    <property type="match status" value="1"/>
</dbReference>
<evidence type="ECO:0000256" key="4">
    <source>
        <dbReference type="PROSITE-ProRule" id="PRU00169"/>
    </source>
</evidence>
<keyword evidence="8" id="KW-1185">Reference proteome</keyword>
<dbReference type="SUPFAM" id="SSF47384">
    <property type="entry name" value="Homodimeric domain of signal transducing histidine kinase"/>
    <property type="match status" value="1"/>
</dbReference>
<evidence type="ECO:0000259" key="5">
    <source>
        <dbReference type="PROSITE" id="PS50109"/>
    </source>
</evidence>
<dbReference type="CDD" id="cd00082">
    <property type="entry name" value="HisKA"/>
    <property type="match status" value="1"/>
</dbReference>
<protein>
    <recommendedName>
        <fullName evidence="2">histidine kinase</fullName>
        <ecNumber evidence="2">2.7.13.3</ecNumber>
    </recommendedName>
</protein>
<dbReference type="InterPro" id="IPR001789">
    <property type="entry name" value="Sig_transdc_resp-reg_receiver"/>
</dbReference>
<dbReference type="PROSITE" id="PS50109">
    <property type="entry name" value="HIS_KIN"/>
    <property type="match status" value="1"/>
</dbReference>
<dbReference type="SMART" id="SM00448">
    <property type="entry name" value="REC"/>
    <property type="match status" value="1"/>
</dbReference>
<dbReference type="PANTHER" id="PTHR43547">
    <property type="entry name" value="TWO-COMPONENT HISTIDINE KINASE"/>
    <property type="match status" value="1"/>
</dbReference>
<dbReference type="InterPro" id="IPR003594">
    <property type="entry name" value="HATPase_dom"/>
</dbReference>
<dbReference type="InterPro" id="IPR011006">
    <property type="entry name" value="CheY-like_superfamily"/>
</dbReference>
<dbReference type="EMBL" id="CP054493">
    <property type="protein sequence ID" value="QOY55264.1"/>
    <property type="molecule type" value="Genomic_DNA"/>
</dbReference>
<gene>
    <name evidence="7" type="ORF">HUE87_03240</name>
</gene>
<keyword evidence="7" id="KW-0808">Transferase</keyword>
<dbReference type="SMART" id="SM00387">
    <property type="entry name" value="HATPase_c"/>
    <property type="match status" value="1"/>
</dbReference>
<sequence length="397" mass="45242">MIINILAVDDVEANLYSLESLLTENKLNTKKINIIKALSGEEALKIVLVQDIDLILLDIQMPGMNGFETAKFLKLNPKTKDIPIVFLTAAFKSDEFIKQGYEVGAIDYFTKPIEKYQFLNRINLYINLFEKTKNLEKAIVSIKEETEKSRRQEKQLIEQSRLAQMGEMISMIAHQWRQPLSAISTTTLDIEMKVELAIYDLNTQEGKEEFINYLYEKLGDISDFVQNLTLTINDFRNFYKTNKLSVSVELSVVIDKALNIIKALLDSANVEVIQEHNSKEKIEVYDSEMMQVILNILQNAQDNFKEKQIKNPQIKITTDKNIITIEDNGGGVPQEVIEKIFDPYFSTKDERNGTGLGLYMSKTIVENHHNGKLHVANINGGACFTIELNSCTSNIEI</sequence>
<feature type="domain" description="Response regulatory" evidence="6">
    <location>
        <begin position="4"/>
        <end position="126"/>
    </location>
</feature>
<dbReference type="PANTHER" id="PTHR43547:SF2">
    <property type="entry name" value="HYBRID SIGNAL TRANSDUCTION HISTIDINE KINASE C"/>
    <property type="match status" value="1"/>
</dbReference>
<dbReference type="Proteomes" id="UP000593836">
    <property type="component" value="Chromosome"/>
</dbReference>
<evidence type="ECO:0000259" key="6">
    <source>
        <dbReference type="PROSITE" id="PS50110"/>
    </source>
</evidence>
<dbReference type="Gene3D" id="1.10.287.130">
    <property type="match status" value="1"/>
</dbReference>
<evidence type="ECO:0000256" key="3">
    <source>
        <dbReference type="ARBA" id="ARBA00022553"/>
    </source>
</evidence>
<dbReference type="InterPro" id="IPR036097">
    <property type="entry name" value="HisK_dim/P_sf"/>
</dbReference>
<keyword evidence="7" id="KW-0418">Kinase</keyword>
<organism evidence="7 8">
    <name type="scientific">Candidatus Sulfurimonas marisnigri</name>
    <dbReference type="NCBI Taxonomy" id="2740405"/>
    <lineage>
        <taxon>Bacteria</taxon>
        <taxon>Pseudomonadati</taxon>
        <taxon>Campylobacterota</taxon>
        <taxon>Epsilonproteobacteria</taxon>
        <taxon>Campylobacterales</taxon>
        <taxon>Sulfurimonadaceae</taxon>
        <taxon>Sulfurimonas</taxon>
    </lineage>
</organism>
<keyword evidence="3 4" id="KW-0597">Phosphoprotein</keyword>
<dbReference type="Pfam" id="PF02518">
    <property type="entry name" value="HATPase_c"/>
    <property type="match status" value="1"/>
</dbReference>
<dbReference type="SUPFAM" id="SSF55874">
    <property type="entry name" value="ATPase domain of HSP90 chaperone/DNA topoisomerase II/histidine kinase"/>
    <property type="match status" value="1"/>
</dbReference>
<dbReference type="InterPro" id="IPR036890">
    <property type="entry name" value="HATPase_C_sf"/>
</dbReference>
<dbReference type="Gene3D" id="3.40.50.2300">
    <property type="match status" value="1"/>
</dbReference>
<evidence type="ECO:0000313" key="7">
    <source>
        <dbReference type="EMBL" id="QOY55264.1"/>
    </source>
</evidence>
<dbReference type="RefSeq" id="WP_194367306.1">
    <property type="nucleotide sequence ID" value="NZ_CP054493.1"/>
</dbReference>
<dbReference type="PRINTS" id="PR00344">
    <property type="entry name" value="BCTRLSENSOR"/>
</dbReference>
<feature type="domain" description="Histidine kinase" evidence="5">
    <location>
        <begin position="171"/>
        <end position="392"/>
    </location>
</feature>
<evidence type="ECO:0000313" key="8">
    <source>
        <dbReference type="Proteomes" id="UP000593836"/>
    </source>
</evidence>
<name>A0A7S7M2U1_9BACT</name>
<dbReference type="InterPro" id="IPR003661">
    <property type="entry name" value="HisK_dim/P_dom"/>
</dbReference>
<reference evidence="7 8" key="1">
    <citation type="submission" date="2020-05" db="EMBL/GenBank/DDBJ databases">
        <title>Sulfurimonas marisnigri, sp. nov., and Sulfurimonas baltica, sp. nov., manganese oxide reducing chemolithoautotrophs of the class Epsilonproteobacteria isolated from the pelagic redoxclines of the Black and Baltic Seas and emended description of the genus Sulfurimonas.</title>
        <authorList>
            <person name="Henkel J.V."/>
            <person name="Laudan C."/>
            <person name="Werner J."/>
            <person name="Neu T."/>
            <person name="Plewe S."/>
            <person name="Sproer C."/>
            <person name="Bunk B."/>
            <person name="Schulz-Vogt H.N."/>
        </authorList>
    </citation>
    <scope>NUCLEOTIDE SEQUENCE [LARGE SCALE GENOMIC DNA]</scope>
    <source>
        <strain evidence="7 8">SoZ1</strain>
    </source>
</reference>
<dbReference type="InterPro" id="IPR005467">
    <property type="entry name" value="His_kinase_dom"/>
</dbReference>
<dbReference type="InterPro" id="IPR004358">
    <property type="entry name" value="Sig_transdc_His_kin-like_C"/>
</dbReference>
<dbReference type="KEGG" id="smas:HUE87_03240"/>
<feature type="modified residue" description="4-aspartylphosphate" evidence="4">
    <location>
        <position position="58"/>
    </location>
</feature>
<proteinExistence type="predicted"/>
<dbReference type="EC" id="2.7.13.3" evidence="2"/>
<accession>A0A7S7M2U1</accession>
<dbReference type="AlphaFoldDB" id="A0A7S7M2U1"/>
<evidence type="ECO:0000256" key="2">
    <source>
        <dbReference type="ARBA" id="ARBA00012438"/>
    </source>
</evidence>
<dbReference type="GO" id="GO:0000155">
    <property type="term" value="F:phosphorelay sensor kinase activity"/>
    <property type="evidence" value="ECO:0007669"/>
    <property type="project" value="InterPro"/>
</dbReference>
<comment type="catalytic activity">
    <reaction evidence="1">
        <text>ATP + protein L-histidine = ADP + protein N-phospho-L-histidine.</text>
        <dbReference type="EC" id="2.7.13.3"/>
    </reaction>
</comment>
<dbReference type="Gene3D" id="3.30.565.10">
    <property type="entry name" value="Histidine kinase-like ATPase, C-terminal domain"/>
    <property type="match status" value="1"/>
</dbReference>
<dbReference type="PROSITE" id="PS50110">
    <property type="entry name" value="RESPONSE_REGULATORY"/>
    <property type="match status" value="1"/>
</dbReference>
<evidence type="ECO:0000256" key="1">
    <source>
        <dbReference type="ARBA" id="ARBA00000085"/>
    </source>
</evidence>
<dbReference type="SUPFAM" id="SSF52172">
    <property type="entry name" value="CheY-like"/>
    <property type="match status" value="1"/>
</dbReference>